<dbReference type="InterPro" id="IPR000535">
    <property type="entry name" value="MSP_dom"/>
</dbReference>
<dbReference type="InterPro" id="IPR013783">
    <property type="entry name" value="Ig-like_fold"/>
</dbReference>
<dbReference type="GO" id="GO:0008270">
    <property type="term" value="F:zinc ion binding"/>
    <property type="evidence" value="ECO:0007669"/>
    <property type="project" value="UniProtKB-KW"/>
</dbReference>
<keyword evidence="1" id="KW-0479">Metal-binding</keyword>
<dbReference type="Pfam" id="PF13920">
    <property type="entry name" value="zf-C3HC4_3"/>
    <property type="match status" value="1"/>
</dbReference>
<sequence length="383" mass="41750">MEGAYHPHPPHHHNNNNNSRHRTASSSYVPVAHNNMDYSGMHDAAGAYQHQYGYYQQQPQDAYQHNRHNANGAGGLVNQIMNAAAANDVRHQKQGNSRSQPQWRPPAPPAEAPQLSERGRDRSKPLAVQPRKALEMCVAPNANAAGMLTLTNMRQGEAVAFKIKVTAPRRYIVKPVSGVLLPGQQAHVMVEHAAMSAVGLARVMANGHDQILVQAVAVHESCASGGRDAAGALKEAWMEAERHRGRVGIGLAESTRKVVLRWDARRAPKTDTTAWESHARQADAVAGQVDASPNFTTPQRQPLLPRDEPNGASMPPSFAEARDGSLCDDEERSCTICLDAGQDALAWPCGHAGTCYRCLLAHFAHNGRRCPLCRMQVEAIERS</sequence>
<dbReference type="SMART" id="SM00184">
    <property type="entry name" value="RING"/>
    <property type="match status" value="1"/>
</dbReference>
<accession>A0A830HAC8</accession>
<dbReference type="Gene3D" id="3.30.40.10">
    <property type="entry name" value="Zinc/RING finger domain, C3HC4 (zinc finger)"/>
    <property type="match status" value="1"/>
</dbReference>
<evidence type="ECO:0000256" key="1">
    <source>
        <dbReference type="PROSITE-ProRule" id="PRU00175"/>
    </source>
</evidence>
<feature type="region of interest" description="Disordered" evidence="2">
    <location>
        <begin position="1"/>
        <end position="25"/>
    </location>
</feature>
<keyword evidence="1" id="KW-0863">Zinc-finger</keyword>
<dbReference type="PROSITE" id="PS50089">
    <property type="entry name" value="ZF_RING_2"/>
    <property type="match status" value="1"/>
</dbReference>
<feature type="compositionally biased region" description="Polar residues" evidence="2">
    <location>
        <begin position="291"/>
        <end position="300"/>
    </location>
</feature>
<dbReference type="Proteomes" id="UP000660262">
    <property type="component" value="Unassembled WGS sequence"/>
</dbReference>
<feature type="domain" description="MSP" evidence="4">
    <location>
        <begin position="125"/>
        <end position="255"/>
    </location>
</feature>
<dbReference type="AlphaFoldDB" id="A0A830HAC8"/>
<dbReference type="OrthoDB" id="264603at2759"/>
<feature type="region of interest" description="Disordered" evidence="2">
    <location>
        <begin position="291"/>
        <end position="323"/>
    </location>
</feature>
<feature type="region of interest" description="Disordered" evidence="2">
    <location>
        <begin position="88"/>
        <end position="129"/>
    </location>
</feature>
<reference evidence="5" key="1">
    <citation type="submission" date="2020-10" db="EMBL/GenBank/DDBJ databases">
        <title>Unveiling of a novel bifunctional photoreceptor, Dualchrome1, isolated from a cosmopolitan green alga.</title>
        <authorList>
            <person name="Suzuki S."/>
            <person name="Kawachi M."/>
        </authorList>
    </citation>
    <scope>NUCLEOTIDE SEQUENCE</scope>
    <source>
        <strain evidence="5">NIES 2893</strain>
    </source>
</reference>
<evidence type="ECO:0000259" key="3">
    <source>
        <dbReference type="PROSITE" id="PS50089"/>
    </source>
</evidence>
<dbReference type="SUPFAM" id="SSF49354">
    <property type="entry name" value="PapD-like"/>
    <property type="match status" value="1"/>
</dbReference>
<proteinExistence type="predicted"/>
<keyword evidence="1" id="KW-0862">Zinc</keyword>
<dbReference type="Gene3D" id="2.60.40.10">
    <property type="entry name" value="Immunoglobulins"/>
    <property type="match status" value="1"/>
</dbReference>
<dbReference type="EMBL" id="BNJQ01000007">
    <property type="protein sequence ID" value="GHP04276.1"/>
    <property type="molecule type" value="Genomic_DNA"/>
</dbReference>
<dbReference type="InterPro" id="IPR001841">
    <property type="entry name" value="Znf_RING"/>
</dbReference>
<dbReference type="PROSITE" id="PS50202">
    <property type="entry name" value="MSP"/>
    <property type="match status" value="1"/>
</dbReference>
<evidence type="ECO:0000256" key="2">
    <source>
        <dbReference type="SAM" id="MobiDB-lite"/>
    </source>
</evidence>
<name>A0A830HAC8_9CHLO</name>
<evidence type="ECO:0000313" key="6">
    <source>
        <dbReference type="Proteomes" id="UP000660262"/>
    </source>
</evidence>
<dbReference type="InterPro" id="IPR008962">
    <property type="entry name" value="PapD-like_sf"/>
</dbReference>
<gene>
    <name evidence="5" type="ORF">PPROV_000303000</name>
</gene>
<comment type="caution">
    <text evidence="5">The sequence shown here is derived from an EMBL/GenBank/DDBJ whole genome shotgun (WGS) entry which is preliminary data.</text>
</comment>
<feature type="compositionally biased region" description="Basic residues" evidence="2">
    <location>
        <begin position="8"/>
        <end position="23"/>
    </location>
</feature>
<keyword evidence="6" id="KW-1185">Reference proteome</keyword>
<feature type="domain" description="RING-type" evidence="3">
    <location>
        <begin position="334"/>
        <end position="374"/>
    </location>
</feature>
<dbReference type="InterPro" id="IPR013083">
    <property type="entry name" value="Znf_RING/FYVE/PHD"/>
</dbReference>
<dbReference type="Pfam" id="PF00635">
    <property type="entry name" value="Motile_Sperm"/>
    <property type="match status" value="1"/>
</dbReference>
<organism evidence="5 6">
    <name type="scientific">Pycnococcus provasolii</name>
    <dbReference type="NCBI Taxonomy" id="41880"/>
    <lineage>
        <taxon>Eukaryota</taxon>
        <taxon>Viridiplantae</taxon>
        <taxon>Chlorophyta</taxon>
        <taxon>Pseudoscourfieldiophyceae</taxon>
        <taxon>Pseudoscourfieldiales</taxon>
        <taxon>Pycnococcaceae</taxon>
        <taxon>Pycnococcus</taxon>
    </lineage>
</organism>
<protein>
    <recommendedName>
        <fullName evidence="7">RING-type domain-containing protein</fullName>
    </recommendedName>
</protein>
<evidence type="ECO:0008006" key="7">
    <source>
        <dbReference type="Google" id="ProtNLM"/>
    </source>
</evidence>
<evidence type="ECO:0000259" key="4">
    <source>
        <dbReference type="PROSITE" id="PS50202"/>
    </source>
</evidence>
<dbReference type="SUPFAM" id="SSF57850">
    <property type="entry name" value="RING/U-box"/>
    <property type="match status" value="1"/>
</dbReference>
<evidence type="ECO:0000313" key="5">
    <source>
        <dbReference type="EMBL" id="GHP04276.1"/>
    </source>
</evidence>